<dbReference type="EMBL" id="CP042306">
    <property type="protein sequence ID" value="QDZ07732.1"/>
    <property type="molecule type" value="Genomic_DNA"/>
</dbReference>
<reference evidence="2 3" key="1">
    <citation type="submission" date="2019-07" db="EMBL/GenBank/DDBJ databases">
        <title>Full genome sequence of Sphingomonas sp. 4R-6-7(HKS19).</title>
        <authorList>
            <person name="Im W.-T."/>
        </authorList>
    </citation>
    <scope>NUCLEOTIDE SEQUENCE [LARGE SCALE GENOMIC DNA]</scope>
    <source>
        <strain evidence="2 3">HKS19</strain>
    </source>
</reference>
<dbReference type="InterPro" id="IPR011990">
    <property type="entry name" value="TPR-like_helical_dom_sf"/>
</dbReference>
<evidence type="ECO:0000313" key="3">
    <source>
        <dbReference type="Proteomes" id="UP000315673"/>
    </source>
</evidence>
<proteinExistence type="predicted"/>
<accession>A0A5B8LJG7</accession>
<keyword evidence="1" id="KW-1133">Transmembrane helix</keyword>
<dbReference type="OrthoDB" id="7390129at2"/>
<protein>
    <submittedName>
        <fullName evidence="2">Uncharacterized protein</fullName>
    </submittedName>
</protein>
<dbReference type="Gene3D" id="1.25.40.10">
    <property type="entry name" value="Tetratricopeptide repeat domain"/>
    <property type="match status" value="1"/>
</dbReference>
<evidence type="ECO:0000313" key="2">
    <source>
        <dbReference type="EMBL" id="QDZ07732.1"/>
    </source>
</evidence>
<dbReference type="SUPFAM" id="SSF48452">
    <property type="entry name" value="TPR-like"/>
    <property type="match status" value="1"/>
</dbReference>
<dbReference type="AlphaFoldDB" id="A0A5B8LJG7"/>
<sequence>MGWVMLALIAATVAALLVVLRVPRLLWSLVGSFLMLGAAGYAWQGEPKLRGEPVAAEQIKLPPDPTYLDLRNKMFGRFGGESMYFGISDVALGMGKTEFAARVITGGVDYAPKNAALWSELGNVIALHDHGLVSPASLFAYQQAMRVAPDHPGPPFFLGWAYVRTGQLAAARPYWVRALALSPPGTEHRDEIAKRLALLDDYIARAKASR</sequence>
<gene>
    <name evidence="2" type="ORF">FPZ24_09725</name>
</gene>
<keyword evidence="3" id="KW-1185">Reference proteome</keyword>
<dbReference type="Proteomes" id="UP000315673">
    <property type="component" value="Chromosome"/>
</dbReference>
<feature type="transmembrane region" description="Helical" evidence="1">
    <location>
        <begin position="25"/>
        <end position="43"/>
    </location>
</feature>
<name>A0A5B8LJG7_9SPHN</name>
<evidence type="ECO:0000256" key="1">
    <source>
        <dbReference type="SAM" id="Phobius"/>
    </source>
</evidence>
<keyword evidence="1" id="KW-0812">Transmembrane</keyword>
<organism evidence="2 3">
    <name type="scientific">Sphingomonas panacisoli</name>
    <dbReference type="NCBI Taxonomy" id="1813879"/>
    <lineage>
        <taxon>Bacteria</taxon>
        <taxon>Pseudomonadati</taxon>
        <taxon>Pseudomonadota</taxon>
        <taxon>Alphaproteobacteria</taxon>
        <taxon>Sphingomonadales</taxon>
        <taxon>Sphingomonadaceae</taxon>
        <taxon>Sphingomonas</taxon>
    </lineage>
</organism>
<dbReference type="KEGG" id="spai:FPZ24_09725"/>
<keyword evidence="1" id="KW-0472">Membrane</keyword>